<keyword evidence="1" id="KW-0732">Signal</keyword>
<protein>
    <submittedName>
        <fullName evidence="2">Extracellular solute-binding protein</fullName>
    </submittedName>
</protein>
<name>A0A1G4TNM6_9BACL</name>
<dbReference type="GO" id="GO:0015888">
    <property type="term" value="P:thiamine transport"/>
    <property type="evidence" value="ECO:0007669"/>
    <property type="project" value="TreeGrafter"/>
</dbReference>
<dbReference type="STRING" id="624147.SAMN04487970_105712"/>
<dbReference type="GO" id="GO:0030975">
    <property type="term" value="F:thiamine binding"/>
    <property type="evidence" value="ECO:0007669"/>
    <property type="project" value="TreeGrafter"/>
</dbReference>
<proteinExistence type="predicted"/>
<keyword evidence="3" id="KW-1185">Reference proteome</keyword>
<reference evidence="3" key="1">
    <citation type="submission" date="2016-10" db="EMBL/GenBank/DDBJ databases">
        <authorList>
            <person name="Varghese N."/>
            <person name="Submissions S."/>
        </authorList>
    </citation>
    <scope>NUCLEOTIDE SEQUENCE [LARGE SCALE GENOMIC DNA]</scope>
    <source>
        <strain evidence="3">CGMCC 1.8946</strain>
    </source>
</reference>
<gene>
    <name evidence="2" type="ORF">SAMN04487970_105712</name>
</gene>
<dbReference type="GO" id="GO:0030288">
    <property type="term" value="C:outer membrane-bounded periplasmic space"/>
    <property type="evidence" value="ECO:0007669"/>
    <property type="project" value="TreeGrafter"/>
</dbReference>
<dbReference type="EMBL" id="FMTT01000057">
    <property type="protein sequence ID" value="SCW82209.1"/>
    <property type="molecule type" value="Genomic_DNA"/>
</dbReference>
<sequence>MATALVVTGLLAGCGTAKQEGAAASGSPKGAEPAVSGKPAEINVYTAMEEEQIKTYLSTFKSQYPNIKVNIVRDSTGTMTAKLIAEKDNPQADVIWGLAATSLLVMDDQKMLEPYAPKGVDRVCRNLKIKRTLRNGSALTFGRRRSSLIRLRWRSASSLSRNPTKIW</sequence>
<evidence type="ECO:0000313" key="3">
    <source>
        <dbReference type="Proteomes" id="UP000198601"/>
    </source>
</evidence>
<evidence type="ECO:0000256" key="1">
    <source>
        <dbReference type="ARBA" id="ARBA00022729"/>
    </source>
</evidence>
<dbReference type="GO" id="GO:0030976">
    <property type="term" value="F:thiamine pyrophosphate binding"/>
    <property type="evidence" value="ECO:0007669"/>
    <property type="project" value="TreeGrafter"/>
</dbReference>
<dbReference type="SUPFAM" id="SSF53850">
    <property type="entry name" value="Periplasmic binding protein-like II"/>
    <property type="match status" value="1"/>
</dbReference>
<evidence type="ECO:0000313" key="2">
    <source>
        <dbReference type="EMBL" id="SCW82209.1"/>
    </source>
</evidence>
<organism evidence="2 3">
    <name type="scientific">Paenibacillus tianmuensis</name>
    <dbReference type="NCBI Taxonomy" id="624147"/>
    <lineage>
        <taxon>Bacteria</taxon>
        <taxon>Bacillati</taxon>
        <taxon>Bacillota</taxon>
        <taxon>Bacilli</taxon>
        <taxon>Bacillales</taxon>
        <taxon>Paenibacillaceae</taxon>
        <taxon>Paenibacillus</taxon>
    </lineage>
</organism>
<dbReference type="PANTHER" id="PTHR30006">
    <property type="entry name" value="THIAMINE-BINDING PERIPLASMIC PROTEIN-RELATED"/>
    <property type="match status" value="1"/>
</dbReference>
<dbReference type="Gene3D" id="3.40.190.10">
    <property type="entry name" value="Periplasmic binding protein-like II"/>
    <property type="match status" value="1"/>
</dbReference>
<dbReference type="Proteomes" id="UP000198601">
    <property type="component" value="Unassembled WGS sequence"/>
</dbReference>
<accession>A0A1G4TNM6</accession>
<dbReference type="AlphaFoldDB" id="A0A1G4TNM6"/>
<dbReference type="PANTHER" id="PTHR30006:SF2">
    <property type="entry name" value="ABC TRANSPORTER SUBSTRATE-BINDING PROTEIN"/>
    <property type="match status" value="1"/>
</dbReference>